<dbReference type="FunCoup" id="G3VL69">
    <property type="interactions" value="68"/>
</dbReference>
<dbReference type="GO" id="GO:0061809">
    <property type="term" value="F:NAD+ nucleosidase activity, cyclic ADP-ribose generating"/>
    <property type="evidence" value="ECO:0007669"/>
    <property type="project" value="UniProtKB-EC"/>
</dbReference>
<dbReference type="PANTHER" id="PTHR10912:SF4">
    <property type="entry name" value="ADP-RIBOSYL CYCLASE_CYCLIC ADP-RIBOSE HYDROLASE 2"/>
    <property type="match status" value="1"/>
</dbReference>
<dbReference type="GO" id="GO:0016740">
    <property type="term" value="F:transferase activity"/>
    <property type="evidence" value="ECO:0007669"/>
    <property type="project" value="UniProtKB-KW"/>
</dbReference>
<name>G3VL69_SARHA</name>
<dbReference type="GO" id="GO:0030890">
    <property type="term" value="P:positive regulation of B cell proliferation"/>
    <property type="evidence" value="ECO:0007669"/>
    <property type="project" value="TreeGrafter"/>
</dbReference>
<sequence>MQASHQVGIKVAGELEGSKRSHGHGGKCRSLMVTSPFRWFQVWMLLWALVLRGAAAGSAGAAEYHWSGEGTNRHLESLFLGRCYEYIFLVNPDLRDKNCSAIWEAFKSVLRKSPCSVLPSDYDLFMNLSRHSIPRDKSLFWENNYYLVSAYADNTQRLMTLSDTLYGGVADLLMWCREENGTDFDYQSCPTEKDCENNAVDSFWKRLSSQFAYDSSGVIHVMLNGSEPTGAYPVKGFFADYEIPNFQKDKVTRFEIWVMHDIGGPYLESCGEGSMKILENRLKNMEYKYECINNYRSVKFLQCLDHTAHSDCVFSSAAESTQQRFLSLFGRKWDPILLVILFVSLASGIHL</sequence>
<reference evidence="7" key="3">
    <citation type="submission" date="2025-09" db="UniProtKB">
        <authorList>
            <consortium name="Ensembl"/>
        </authorList>
    </citation>
    <scope>IDENTIFICATION</scope>
</reference>
<keyword evidence="6" id="KW-1015">Disulfide bond</keyword>
<dbReference type="KEGG" id="shr:100915627"/>
<organism evidence="7 8">
    <name type="scientific">Sarcophilus harrisii</name>
    <name type="common">Tasmanian devil</name>
    <name type="synonym">Sarcophilus laniarius</name>
    <dbReference type="NCBI Taxonomy" id="9305"/>
    <lineage>
        <taxon>Eukaryota</taxon>
        <taxon>Metazoa</taxon>
        <taxon>Chordata</taxon>
        <taxon>Craniata</taxon>
        <taxon>Vertebrata</taxon>
        <taxon>Euteleostomi</taxon>
        <taxon>Mammalia</taxon>
        <taxon>Metatheria</taxon>
        <taxon>Dasyuromorphia</taxon>
        <taxon>Dasyuridae</taxon>
        <taxon>Sarcophilus</taxon>
    </lineage>
</organism>
<evidence type="ECO:0000256" key="6">
    <source>
        <dbReference type="ARBA" id="ARBA00023157"/>
    </source>
</evidence>
<evidence type="ECO:0000256" key="3">
    <source>
        <dbReference type="ARBA" id="ARBA00022679"/>
    </source>
</evidence>
<dbReference type="Ensembl" id="ENSSHAT00000003964.2">
    <property type="protein sequence ID" value="ENSSHAP00000003924.1"/>
    <property type="gene ID" value="ENSSHAG00000003456.2"/>
</dbReference>
<dbReference type="Pfam" id="PF02267">
    <property type="entry name" value="Rib_hydrolayse"/>
    <property type="match status" value="1"/>
</dbReference>
<keyword evidence="3" id="KW-0808">Transferase</keyword>
<dbReference type="InterPro" id="IPR003193">
    <property type="entry name" value="ADP-ribosyl_cyclase"/>
</dbReference>
<dbReference type="Proteomes" id="UP000007648">
    <property type="component" value="Unassembled WGS sequence"/>
</dbReference>
<keyword evidence="5" id="KW-0520">NAD</keyword>
<keyword evidence="8" id="KW-1185">Reference proteome</keyword>
<dbReference type="InParanoid" id="G3VL69"/>
<dbReference type="Gene3D" id="3.40.50.720">
    <property type="entry name" value="NAD(P)-binding Rossmann-like Domain"/>
    <property type="match status" value="1"/>
</dbReference>
<accession>G3VL69</accession>
<dbReference type="GO" id="GO:0005886">
    <property type="term" value="C:plasma membrane"/>
    <property type="evidence" value="ECO:0007669"/>
    <property type="project" value="Ensembl"/>
</dbReference>
<evidence type="ECO:0000256" key="5">
    <source>
        <dbReference type="ARBA" id="ARBA00023027"/>
    </source>
</evidence>
<evidence type="ECO:0000256" key="1">
    <source>
        <dbReference type="ARBA" id="ARBA00005406"/>
    </source>
</evidence>
<dbReference type="RefSeq" id="XP_031797464.1">
    <property type="nucleotide sequence ID" value="XM_031941604.1"/>
</dbReference>
<dbReference type="GO" id="GO:0050848">
    <property type="term" value="P:regulation of calcium-mediated signaling"/>
    <property type="evidence" value="ECO:0007669"/>
    <property type="project" value="Ensembl"/>
</dbReference>
<dbReference type="RefSeq" id="XP_031797465.1">
    <property type="nucleotide sequence ID" value="XM_031941605.1"/>
</dbReference>
<protein>
    <recommendedName>
        <fullName evidence="2">ADP-ribosyl cyclase/cyclic ADP-ribose hydrolase</fullName>
        <ecNumber evidence="2">3.2.2.6</ecNumber>
    </recommendedName>
</protein>
<dbReference type="OrthoDB" id="9944984at2759"/>
<evidence type="ECO:0000313" key="7">
    <source>
        <dbReference type="Ensembl" id="ENSSHAP00000003924.1"/>
    </source>
</evidence>
<dbReference type="eggNOG" id="ENOG502S1HV">
    <property type="taxonomic scope" value="Eukaryota"/>
</dbReference>
<dbReference type="CDD" id="cd04759">
    <property type="entry name" value="Rib_hydrolase"/>
    <property type="match status" value="1"/>
</dbReference>
<dbReference type="SUPFAM" id="SSF52309">
    <property type="entry name" value="N-(deoxy)ribosyltransferase-like"/>
    <property type="match status" value="1"/>
</dbReference>
<dbReference type="GO" id="GO:0050727">
    <property type="term" value="P:regulation of inflammatory response"/>
    <property type="evidence" value="ECO:0007669"/>
    <property type="project" value="Ensembl"/>
</dbReference>
<dbReference type="EC" id="3.2.2.6" evidence="2"/>
<dbReference type="GO" id="GO:0001952">
    <property type="term" value="P:regulation of cell-matrix adhesion"/>
    <property type="evidence" value="ECO:0007669"/>
    <property type="project" value="Ensembl"/>
</dbReference>
<reference evidence="7 8" key="1">
    <citation type="journal article" date="2011" name="Proc. Natl. Acad. Sci. U.S.A.">
        <title>Genetic diversity and population structure of the endangered marsupial Sarcophilus harrisii (Tasmanian devil).</title>
        <authorList>
            <person name="Miller W."/>
            <person name="Hayes V.M."/>
            <person name="Ratan A."/>
            <person name="Petersen D.C."/>
            <person name="Wittekindt N.E."/>
            <person name="Miller J."/>
            <person name="Walenz B."/>
            <person name="Knight J."/>
            <person name="Qi J."/>
            <person name="Zhao F."/>
            <person name="Wang Q."/>
            <person name="Bedoya-Reina O.C."/>
            <person name="Katiyar N."/>
            <person name="Tomsho L.P."/>
            <person name="Kasson L.M."/>
            <person name="Hardie R.A."/>
            <person name="Woodbridge P."/>
            <person name="Tindall E.A."/>
            <person name="Bertelsen M.F."/>
            <person name="Dixon D."/>
            <person name="Pyecroft S."/>
            <person name="Helgen K.M."/>
            <person name="Lesk A.M."/>
            <person name="Pringle T.H."/>
            <person name="Patterson N."/>
            <person name="Zhang Y."/>
            <person name="Kreiss A."/>
            <person name="Woods G.M."/>
            <person name="Jones M.E."/>
            <person name="Schuster S.C."/>
        </authorList>
    </citation>
    <scope>NUCLEOTIDE SEQUENCE [LARGE SCALE GENOMIC DNA]</scope>
</reference>
<keyword evidence="4" id="KW-0378">Hydrolase</keyword>
<evidence type="ECO:0000256" key="2">
    <source>
        <dbReference type="ARBA" id="ARBA00011982"/>
    </source>
</evidence>
<dbReference type="GO" id="GO:0032956">
    <property type="term" value="P:regulation of actin cytoskeleton organization"/>
    <property type="evidence" value="ECO:0007669"/>
    <property type="project" value="Ensembl"/>
</dbReference>
<dbReference type="GeneID" id="100915627"/>
<dbReference type="GO" id="GO:0016849">
    <property type="term" value="F:phosphorus-oxygen lyase activity"/>
    <property type="evidence" value="ECO:0007669"/>
    <property type="project" value="TreeGrafter"/>
</dbReference>
<dbReference type="GeneTree" id="ENSGT00390000017291"/>
<dbReference type="GO" id="GO:0090022">
    <property type="term" value="P:regulation of neutrophil chemotaxis"/>
    <property type="evidence" value="ECO:0007669"/>
    <property type="project" value="Ensembl"/>
</dbReference>
<dbReference type="PANTHER" id="PTHR10912">
    <property type="entry name" value="ADP-RIBOSYL CYCLASE"/>
    <property type="match status" value="1"/>
</dbReference>
<dbReference type="CTD" id="683"/>
<dbReference type="HOGENOM" id="CLU_067834_1_0_1"/>
<dbReference type="STRING" id="9305.ENSSHAP00000003924"/>
<evidence type="ECO:0000256" key="4">
    <source>
        <dbReference type="ARBA" id="ARBA00022801"/>
    </source>
</evidence>
<dbReference type="AlphaFoldDB" id="G3VL69"/>
<dbReference type="OMA" id="RCYEYIR"/>
<gene>
    <name evidence="7" type="primary">BST1</name>
</gene>
<dbReference type="GO" id="GO:0001931">
    <property type="term" value="C:uropod"/>
    <property type="evidence" value="ECO:0007669"/>
    <property type="project" value="Ensembl"/>
</dbReference>
<reference evidence="7" key="2">
    <citation type="submission" date="2025-08" db="UniProtKB">
        <authorList>
            <consortium name="Ensembl"/>
        </authorList>
    </citation>
    <scope>IDENTIFICATION</scope>
</reference>
<proteinExistence type="inferred from homology"/>
<dbReference type="Gene3D" id="1.20.82.10">
    <property type="entry name" value="ADP Ribosyl Cyclase, Chain A, domain 1"/>
    <property type="match status" value="1"/>
</dbReference>
<comment type="similarity">
    <text evidence="1">Belongs to the ADP-ribosyl cyclase family.</text>
</comment>
<evidence type="ECO:0000313" key="8">
    <source>
        <dbReference type="Proteomes" id="UP000007648"/>
    </source>
</evidence>